<gene>
    <name evidence="1" type="ORF">P3T76_006806</name>
</gene>
<sequence>MLGERLIHLDPPEVTGYVMDGIAASMGARTTEFPYYSNWDTDFGEVADRFLAMCQDDEEIAARFKKRGLAGTIKHLIATFDKDPYSICAVIISLLYDDFDTGTTNPAEAKPPSFTLRLALGTMLSDSEMRKLIPPVVYRLYRCTQNDQDILLHVIQVLEDFMNAKIEDEAYQSLLLFNIIISSEMWEIPSPSVETIKKRFTDVLMSDTGIYTSTELYCACSKEKSKACEQFQTGKYDANPIILSSMTTMNTGTKALLSLLRPVCYCSVADWMDKQHTSTPSTCWMLFKATSRNLSRSNTPPMERSCRRR</sequence>
<dbReference type="AlphaFoldDB" id="A0AAD9GNJ1"/>
<dbReference type="Proteomes" id="UP001259832">
    <property type="component" value="Unassembled WGS sequence"/>
</dbReference>
<evidence type="ECO:0000313" key="2">
    <source>
        <dbReference type="Proteomes" id="UP001259832"/>
    </source>
</evidence>
<comment type="caution">
    <text evidence="1">The sequence shown here is derived from an EMBL/GenBank/DDBJ whole genome shotgun (WGS) entry which is preliminary data.</text>
</comment>
<protein>
    <submittedName>
        <fullName evidence="1">Uncharacterized protein</fullName>
    </submittedName>
</protein>
<keyword evidence="2" id="KW-1185">Reference proteome</keyword>
<accession>A0AAD9GNJ1</accession>
<organism evidence="1 2">
    <name type="scientific">Phytophthora citrophthora</name>
    <dbReference type="NCBI Taxonomy" id="4793"/>
    <lineage>
        <taxon>Eukaryota</taxon>
        <taxon>Sar</taxon>
        <taxon>Stramenopiles</taxon>
        <taxon>Oomycota</taxon>
        <taxon>Peronosporomycetes</taxon>
        <taxon>Peronosporales</taxon>
        <taxon>Peronosporaceae</taxon>
        <taxon>Phytophthora</taxon>
    </lineage>
</organism>
<evidence type="ECO:0000313" key="1">
    <source>
        <dbReference type="EMBL" id="KAK1941742.1"/>
    </source>
</evidence>
<name>A0AAD9GNJ1_9STRA</name>
<proteinExistence type="predicted"/>
<reference evidence="1" key="1">
    <citation type="submission" date="2023-08" db="EMBL/GenBank/DDBJ databases">
        <title>Reference Genome Resource for the Citrus Pathogen Phytophthora citrophthora.</title>
        <authorList>
            <person name="Moller H."/>
            <person name="Coetzee B."/>
            <person name="Rose L.J."/>
            <person name="Van Niekerk J.M."/>
        </authorList>
    </citation>
    <scope>NUCLEOTIDE SEQUENCE</scope>
    <source>
        <strain evidence="1">STE-U-9442</strain>
    </source>
</reference>
<dbReference type="EMBL" id="JASMQC010000011">
    <property type="protein sequence ID" value="KAK1941742.1"/>
    <property type="molecule type" value="Genomic_DNA"/>
</dbReference>